<dbReference type="EMBL" id="CP001560">
    <property type="protein sequence ID" value="AFJ46009.1"/>
    <property type="molecule type" value="Genomic_DNA"/>
</dbReference>
<dbReference type="GO" id="GO:0005737">
    <property type="term" value="C:cytoplasm"/>
    <property type="evidence" value="ECO:0007669"/>
    <property type="project" value="TreeGrafter"/>
</dbReference>
<evidence type="ECO:0000256" key="1">
    <source>
        <dbReference type="ARBA" id="ARBA00001954"/>
    </source>
</evidence>
<dbReference type="KEGG" id="ebt:EBL_c08890"/>
<dbReference type="GO" id="GO:0016706">
    <property type="term" value="F:2-oxoglutarate-dependent dioxygenase activity"/>
    <property type="evidence" value="ECO:0007669"/>
    <property type="project" value="TreeGrafter"/>
</dbReference>
<dbReference type="HOGENOM" id="CLU_036005_2_1_6"/>
<dbReference type="Proteomes" id="UP000001955">
    <property type="component" value="Chromosome"/>
</dbReference>
<dbReference type="Gene3D" id="3.60.130.10">
    <property type="entry name" value="Clavaminate synthase-like"/>
    <property type="match status" value="1"/>
</dbReference>
<keyword evidence="5" id="KW-0560">Oxidoreductase</keyword>
<evidence type="ECO:0000313" key="9">
    <source>
        <dbReference type="EMBL" id="AFJ46009.1"/>
    </source>
</evidence>
<keyword evidence="3" id="KW-0479">Metal-binding</keyword>
<dbReference type="STRING" id="630626.EBL_c08890"/>
<keyword evidence="4 9" id="KW-0223">Dioxygenase</keyword>
<dbReference type="PANTHER" id="PTHR30468:SF5">
    <property type="entry name" value="ALPHA-KETOGLUTARATE-DEPENDENT SULFATE ESTER DIOXYGENASE"/>
    <property type="match status" value="1"/>
</dbReference>
<feature type="domain" description="TauD/TfdA-like" evidence="8">
    <location>
        <begin position="5"/>
        <end position="266"/>
    </location>
</feature>
<proteinExistence type="inferred from homology"/>
<evidence type="ECO:0000256" key="5">
    <source>
        <dbReference type="ARBA" id="ARBA00023002"/>
    </source>
</evidence>
<reference evidence="9 10" key="1">
    <citation type="journal article" date="2012" name="J. Bacteriol.">
        <title>Complete genome sequence of the B12-producing Shimwellia blattae strain DSM 4481, isolated from a cockroach.</title>
        <authorList>
            <person name="Brzuszkiewicz E."/>
            <person name="Waschkowitz T."/>
            <person name="Wiezer A."/>
            <person name="Daniel R."/>
        </authorList>
    </citation>
    <scope>NUCLEOTIDE SEQUENCE [LARGE SCALE GENOMIC DNA]</scope>
    <source>
        <strain evidence="10">ATCC 29907 / DSM 4481 / JCM 1650 / NBRC 105725 / CDC 9005-74</strain>
    </source>
</reference>
<sequence length="309" mass="34939">MTFTITPVAGRLGAEVRHISLSDPLDDATFSALYQALLQYKVLFLRNQHLNDEQHEAFSRRFGPQVPHPTVDSDRQTSAILNLDSRESRASSWHTDVTFVVDYPKVSILRGEVIPPFGGDTVWANTASAYQDLPQPLQHLADTLWARHTNVYDYVPSKNVDATLNQRRRESFVSAVYETEHPLVHVHPETGERNLLLGHFVRQIQGVSPQDSALLFQLFQQRITSLNNTVRWRWQQGDVVIWDNRATQHIAVDDYGDAARIVRRTTVAGDIPVSVDGRHSRAILPTPTTRSPQNEQEKQRRPATAGATL</sequence>
<evidence type="ECO:0000256" key="3">
    <source>
        <dbReference type="ARBA" id="ARBA00022723"/>
    </source>
</evidence>
<evidence type="ECO:0000256" key="6">
    <source>
        <dbReference type="ARBA" id="ARBA00023004"/>
    </source>
</evidence>
<comment type="similarity">
    <text evidence="2">Belongs to the TfdA dioxygenase family.</text>
</comment>
<dbReference type="PATRIC" id="fig|630626.3.peg.868"/>
<name>I2B655_SHIBC</name>
<dbReference type="InterPro" id="IPR051323">
    <property type="entry name" value="AtsK-like"/>
</dbReference>
<dbReference type="RefSeq" id="WP_002444438.1">
    <property type="nucleotide sequence ID" value="NC_017910.1"/>
</dbReference>
<dbReference type="Pfam" id="PF02668">
    <property type="entry name" value="TauD"/>
    <property type="match status" value="1"/>
</dbReference>
<accession>K6WLU2</accession>
<evidence type="ECO:0000259" key="8">
    <source>
        <dbReference type="Pfam" id="PF02668"/>
    </source>
</evidence>
<gene>
    <name evidence="9" type="ordered locus">EBL_c08890</name>
</gene>
<dbReference type="SUPFAM" id="SSF51197">
    <property type="entry name" value="Clavaminate synthase-like"/>
    <property type="match status" value="1"/>
</dbReference>
<dbReference type="eggNOG" id="COG2175">
    <property type="taxonomic scope" value="Bacteria"/>
</dbReference>
<keyword evidence="10" id="KW-1185">Reference proteome</keyword>
<feature type="region of interest" description="Disordered" evidence="7">
    <location>
        <begin position="277"/>
        <end position="309"/>
    </location>
</feature>
<dbReference type="FunFam" id="3.60.130.10:FF:000002">
    <property type="entry name" value="Alpha-ketoglutarate-dependent taurine dioxygenase"/>
    <property type="match status" value="1"/>
</dbReference>
<dbReference type="InterPro" id="IPR042098">
    <property type="entry name" value="TauD-like_sf"/>
</dbReference>
<dbReference type="PANTHER" id="PTHR30468">
    <property type="entry name" value="ALPHA-KETOGLUTARATE-DEPENDENT SULFONATE DIOXYGENASE"/>
    <property type="match status" value="1"/>
</dbReference>
<evidence type="ECO:0000256" key="2">
    <source>
        <dbReference type="ARBA" id="ARBA00005896"/>
    </source>
</evidence>
<comment type="cofactor">
    <cofactor evidence="1">
        <name>Fe(2+)</name>
        <dbReference type="ChEBI" id="CHEBI:29033"/>
    </cofactor>
</comment>
<keyword evidence="6" id="KW-0408">Iron</keyword>
<dbReference type="InterPro" id="IPR003819">
    <property type="entry name" value="TauD/TfdA-like"/>
</dbReference>
<dbReference type="GO" id="GO:0046872">
    <property type="term" value="F:metal ion binding"/>
    <property type="evidence" value="ECO:0007669"/>
    <property type="project" value="UniProtKB-KW"/>
</dbReference>
<evidence type="ECO:0000256" key="7">
    <source>
        <dbReference type="SAM" id="MobiDB-lite"/>
    </source>
</evidence>
<accession>I2B655</accession>
<evidence type="ECO:0000313" key="10">
    <source>
        <dbReference type="Proteomes" id="UP000001955"/>
    </source>
</evidence>
<dbReference type="OrthoDB" id="581608at2"/>
<protein>
    <submittedName>
        <fullName evidence="9">Putative taurine dioxygenase</fullName>
    </submittedName>
</protein>
<organism evidence="9 10">
    <name type="scientific">Shimwellia blattae (strain ATCC 29907 / DSM 4481 / JCM 1650 / NBRC 105725 / CDC 9005-74)</name>
    <name type="common">Escherichia blattae</name>
    <dbReference type="NCBI Taxonomy" id="630626"/>
    <lineage>
        <taxon>Bacteria</taxon>
        <taxon>Pseudomonadati</taxon>
        <taxon>Pseudomonadota</taxon>
        <taxon>Gammaproteobacteria</taxon>
        <taxon>Enterobacterales</taxon>
        <taxon>Enterobacteriaceae</taxon>
        <taxon>Shimwellia</taxon>
    </lineage>
</organism>
<evidence type="ECO:0000256" key="4">
    <source>
        <dbReference type="ARBA" id="ARBA00022964"/>
    </source>
</evidence>
<dbReference type="AlphaFoldDB" id="I2B655"/>